<evidence type="ECO:0000256" key="2">
    <source>
        <dbReference type="PROSITE-ProRule" id="PRU00663"/>
    </source>
</evidence>
<comment type="caution">
    <text evidence="4">The sequence shown here is derived from an EMBL/GenBank/DDBJ whole genome shotgun (WGS) entry which is preliminary data.</text>
</comment>
<evidence type="ECO:0000259" key="3">
    <source>
        <dbReference type="PROSITE" id="PS51334"/>
    </source>
</evidence>
<gene>
    <name evidence="4" type="ORF">LSAT_V11C700362830</name>
</gene>
<organism evidence="4 5">
    <name type="scientific">Lactuca sativa</name>
    <name type="common">Garden lettuce</name>
    <dbReference type="NCBI Taxonomy" id="4236"/>
    <lineage>
        <taxon>Eukaryota</taxon>
        <taxon>Viridiplantae</taxon>
        <taxon>Streptophyta</taxon>
        <taxon>Embryophyta</taxon>
        <taxon>Tracheophyta</taxon>
        <taxon>Spermatophyta</taxon>
        <taxon>Magnoliopsida</taxon>
        <taxon>eudicotyledons</taxon>
        <taxon>Gunneridae</taxon>
        <taxon>Pentapetalae</taxon>
        <taxon>asterids</taxon>
        <taxon>campanulids</taxon>
        <taxon>Asterales</taxon>
        <taxon>Asteraceae</taxon>
        <taxon>Cichorioideae</taxon>
        <taxon>Cichorieae</taxon>
        <taxon>Lactucinae</taxon>
        <taxon>Lactuca</taxon>
    </lineage>
</organism>
<protein>
    <recommendedName>
        <fullName evidence="3">PRONE domain-containing protein</fullName>
    </recommendedName>
</protein>
<proteinExistence type="predicted"/>
<dbReference type="PANTHER" id="PTHR33101">
    <property type="entry name" value="ROP GUANINE NUCLEOTIDE EXCHANGE FACTOR 1"/>
    <property type="match status" value="1"/>
</dbReference>
<sequence length="317" mass="37273">MQNALYSSRISSHSFQERLLFLFQEFWTLLIKHIEKKMKEQKAAKEVLKLLGIIYRSEEVYNLIYTIGERQSVYKMIEDSSKNNMLHLVGRLPPLQKLRHRTGLALHLQRELHWRQIRRFPLKSSPDSPTSRCRTSSSGVLMFISYNCTIIGEDCREGDVDRVPLEKASLGDDLYKTLNIISSSTIGMLNLLNLKTEQAAIKTINRLETVIYAWKEKIMEQTSASKSPPRARTSWSLKDPSMELDKIEFLIKQVEVLSQQIKIRHLNLPQTFLDVRFWKHILMFLETWHSTYFLESGTLLKLELDATRNRREREWKC</sequence>
<dbReference type="InterPro" id="IPR038937">
    <property type="entry name" value="RopGEF"/>
</dbReference>
<name>A0A9R1UYT8_LACSA</name>
<dbReference type="Proteomes" id="UP000235145">
    <property type="component" value="Unassembled WGS sequence"/>
</dbReference>
<dbReference type="InterPro" id="IPR005512">
    <property type="entry name" value="PRONE_dom"/>
</dbReference>
<dbReference type="GO" id="GO:0005085">
    <property type="term" value="F:guanyl-nucleotide exchange factor activity"/>
    <property type="evidence" value="ECO:0007669"/>
    <property type="project" value="UniProtKB-UniRule"/>
</dbReference>
<dbReference type="PROSITE" id="PS51334">
    <property type="entry name" value="PRONE"/>
    <property type="match status" value="1"/>
</dbReference>
<dbReference type="EMBL" id="NBSK02000007">
    <property type="protein sequence ID" value="KAJ0195263.1"/>
    <property type="molecule type" value="Genomic_DNA"/>
</dbReference>
<dbReference type="Gene3D" id="1.20.58.1310">
    <property type="entry name" value="PRONE domain, subdomain 2"/>
    <property type="match status" value="1"/>
</dbReference>
<dbReference type="PANTHER" id="PTHR33101:SF80">
    <property type="entry name" value="RHO GUANYL-NUCLEOTIDE EXCHANGE FACTOR 14-RELATED"/>
    <property type="match status" value="1"/>
</dbReference>
<accession>A0A9R1UYT8</accession>
<reference evidence="4 5" key="1">
    <citation type="journal article" date="2017" name="Nat. Commun.">
        <title>Genome assembly with in vitro proximity ligation data and whole-genome triplication in lettuce.</title>
        <authorList>
            <person name="Reyes-Chin-Wo S."/>
            <person name="Wang Z."/>
            <person name="Yang X."/>
            <person name="Kozik A."/>
            <person name="Arikit S."/>
            <person name="Song C."/>
            <person name="Xia L."/>
            <person name="Froenicke L."/>
            <person name="Lavelle D.O."/>
            <person name="Truco M.J."/>
            <person name="Xia R."/>
            <person name="Zhu S."/>
            <person name="Xu C."/>
            <person name="Xu H."/>
            <person name="Xu X."/>
            <person name="Cox K."/>
            <person name="Korf I."/>
            <person name="Meyers B.C."/>
            <person name="Michelmore R.W."/>
        </authorList>
    </citation>
    <scope>NUCLEOTIDE SEQUENCE [LARGE SCALE GENOMIC DNA]</scope>
    <source>
        <strain evidence="5">cv. Salinas</strain>
        <tissue evidence="4">Seedlings</tissue>
    </source>
</reference>
<keyword evidence="5" id="KW-1185">Reference proteome</keyword>
<evidence type="ECO:0000256" key="1">
    <source>
        <dbReference type="ARBA" id="ARBA00022658"/>
    </source>
</evidence>
<evidence type="ECO:0000313" key="5">
    <source>
        <dbReference type="Proteomes" id="UP000235145"/>
    </source>
</evidence>
<keyword evidence="1 2" id="KW-0344">Guanine-nucleotide releasing factor</keyword>
<evidence type="ECO:0000313" key="4">
    <source>
        <dbReference type="EMBL" id="KAJ0195263.1"/>
    </source>
</evidence>
<dbReference type="Pfam" id="PF03759">
    <property type="entry name" value="PRONE"/>
    <property type="match status" value="1"/>
</dbReference>
<dbReference type="AlphaFoldDB" id="A0A9R1UYT8"/>
<feature type="domain" description="PRONE" evidence="3">
    <location>
        <begin position="167"/>
        <end position="317"/>
    </location>
</feature>